<dbReference type="EMBL" id="BBNU01000035">
    <property type="protein sequence ID" value="GAL82595.1"/>
    <property type="molecule type" value="Genomic_DNA"/>
</dbReference>
<proteinExistence type="inferred from homology"/>
<comment type="similarity">
    <text evidence="1 4">Belongs to the glycosyl hydrolase 32 family.</text>
</comment>
<feature type="domain" description="Glycosyl hydrolase family 32 N-terminal" evidence="5">
    <location>
        <begin position="54"/>
        <end position="379"/>
    </location>
</feature>
<dbReference type="PROSITE" id="PS00609">
    <property type="entry name" value="GLYCOSYL_HYDROL_F32"/>
    <property type="match status" value="1"/>
</dbReference>
<dbReference type="STRING" id="221126.SAMN04489722_101398"/>
<dbReference type="AlphaFoldDB" id="A0A090WZQ8"/>
<evidence type="ECO:0000256" key="2">
    <source>
        <dbReference type="ARBA" id="ARBA00022801"/>
    </source>
</evidence>
<evidence type="ECO:0000259" key="6">
    <source>
        <dbReference type="Pfam" id="PF08244"/>
    </source>
</evidence>
<evidence type="ECO:0000259" key="5">
    <source>
        <dbReference type="Pfam" id="PF00251"/>
    </source>
</evidence>
<gene>
    <name evidence="7" type="ORF">JCM19274_5670</name>
</gene>
<comment type="caution">
    <text evidence="7">The sequence shown here is derived from an EMBL/GenBank/DDBJ whole genome shotgun (WGS) entry which is preliminary data.</text>
</comment>
<feature type="domain" description="Glycosyl hydrolase family 32 C-terminal" evidence="6">
    <location>
        <begin position="382"/>
        <end position="537"/>
    </location>
</feature>
<evidence type="ECO:0000256" key="3">
    <source>
        <dbReference type="ARBA" id="ARBA00023295"/>
    </source>
</evidence>
<name>A0A090WZQ8_9FLAO</name>
<dbReference type="SUPFAM" id="SSF75005">
    <property type="entry name" value="Arabinanase/levansucrase/invertase"/>
    <property type="match status" value="1"/>
</dbReference>
<dbReference type="InterPro" id="IPR013148">
    <property type="entry name" value="Glyco_hydro_32_N"/>
</dbReference>
<keyword evidence="2 4" id="KW-0378">Hydrolase</keyword>
<reference evidence="7 8" key="1">
    <citation type="journal article" date="2014" name="Genome Announc.">
        <title>Draft Genome Sequences of Marine Flavobacterium Algibacter lectus Strains SS8 and NR4.</title>
        <authorList>
            <person name="Takatani N."/>
            <person name="Nakanishi M."/>
            <person name="Meirelles P."/>
            <person name="Mino S."/>
            <person name="Suda W."/>
            <person name="Oshima K."/>
            <person name="Hattori M."/>
            <person name="Ohkuma M."/>
            <person name="Hosokawa M."/>
            <person name="Miyashita K."/>
            <person name="Thompson F.L."/>
            <person name="Niwa A."/>
            <person name="Sawabe T."/>
            <person name="Sawabe T."/>
        </authorList>
    </citation>
    <scope>NUCLEOTIDE SEQUENCE [LARGE SCALE GENOMIC DNA]</scope>
    <source>
        <strain evidence="8">JCM19274</strain>
    </source>
</reference>
<keyword evidence="3 4" id="KW-0326">Glycosidase</keyword>
<evidence type="ECO:0000256" key="4">
    <source>
        <dbReference type="RuleBase" id="RU362110"/>
    </source>
</evidence>
<evidence type="ECO:0000313" key="8">
    <source>
        <dbReference type="Proteomes" id="UP000029643"/>
    </source>
</evidence>
<dbReference type="InterPro" id="IPR018053">
    <property type="entry name" value="Glyco_hydro_32_AS"/>
</dbReference>
<protein>
    <submittedName>
        <fullName evidence="7">Sucrose-6-phosphate hydrolase</fullName>
    </submittedName>
</protein>
<dbReference type="InterPro" id="IPR013320">
    <property type="entry name" value="ConA-like_dom_sf"/>
</dbReference>
<organism evidence="7 8">
    <name type="scientific">Algibacter lectus</name>
    <dbReference type="NCBI Taxonomy" id="221126"/>
    <lineage>
        <taxon>Bacteria</taxon>
        <taxon>Pseudomonadati</taxon>
        <taxon>Bacteroidota</taxon>
        <taxon>Flavobacteriia</taxon>
        <taxon>Flavobacteriales</taxon>
        <taxon>Flavobacteriaceae</taxon>
        <taxon>Algibacter</taxon>
    </lineage>
</organism>
<sequence>MYNMKTVRKANLVLMFLVLTFIIGCKGKSETNQNVDELIIENYSEEDLYRPNFHFTPKKAWMNDPNGMFYYNGYYHLYFQYHPDSNVWGGPMHWGGHAISTDMISWTEQPIAIYPDELGTIFSGSAVVDISNSSGLGEVSKAIPIVAIYTSSKKLEGNDNWKQTQSVAFSNDEGKTFTKYENNPVIDNDKIKDFRDPKVTWDDDRNKWIMSLAAGDKIMFYESKNLKDWNLLSEFGQGIGGHGGVWECPDLFKLPVIGTNESKWVLFVSINPGGPNGGSATQYFIGDFDGTTFTMDKQFETALNEKHDYWIDFGRDNYAGGVTWSNATRKNGSKLMLGWMSNWDYAQKVPTETWRSAMTIAREVQLQKNENGYRLISNPVKELANYRGRKYKKENIVIKDDTKIIDAESIDLAKTEIQFNISNLQETKYTFKLSNHNGEELLFGYDNIKKEFFINRKNSGNTSFSEKFANKITLAGRTSTNDNLSGTILLDKTSIELFYDNGETVMTEIFFPNTPYTKLSIESKNQEFILDNIEVHELNFN</sequence>
<dbReference type="GO" id="GO:0005987">
    <property type="term" value="P:sucrose catabolic process"/>
    <property type="evidence" value="ECO:0007669"/>
    <property type="project" value="TreeGrafter"/>
</dbReference>
<dbReference type="CDD" id="cd18622">
    <property type="entry name" value="GH32_Inu-like"/>
    <property type="match status" value="1"/>
</dbReference>
<dbReference type="SUPFAM" id="SSF49899">
    <property type="entry name" value="Concanavalin A-like lectins/glucanases"/>
    <property type="match status" value="1"/>
</dbReference>
<evidence type="ECO:0000313" key="7">
    <source>
        <dbReference type="EMBL" id="GAL82595.1"/>
    </source>
</evidence>
<dbReference type="Gene3D" id="2.60.120.560">
    <property type="entry name" value="Exo-inulinase, domain 1"/>
    <property type="match status" value="1"/>
</dbReference>
<dbReference type="InterPro" id="IPR023296">
    <property type="entry name" value="Glyco_hydro_beta-prop_sf"/>
</dbReference>
<dbReference type="PROSITE" id="PS51257">
    <property type="entry name" value="PROKAR_LIPOPROTEIN"/>
    <property type="match status" value="1"/>
</dbReference>
<dbReference type="Gene3D" id="2.115.10.20">
    <property type="entry name" value="Glycosyl hydrolase domain, family 43"/>
    <property type="match status" value="1"/>
</dbReference>
<dbReference type="GO" id="GO:0004575">
    <property type="term" value="F:sucrose alpha-glucosidase activity"/>
    <property type="evidence" value="ECO:0007669"/>
    <property type="project" value="TreeGrafter"/>
</dbReference>
<dbReference type="Pfam" id="PF08244">
    <property type="entry name" value="Glyco_hydro_32C"/>
    <property type="match status" value="1"/>
</dbReference>
<evidence type="ECO:0000256" key="1">
    <source>
        <dbReference type="ARBA" id="ARBA00009902"/>
    </source>
</evidence>
<dbReference type="PANTHER" id="PTHR42800">
    <property type="entry name" value="EXOINULINASE INUD (AFU_ORTHOLOGUE AFUA_5G00480)"/>
    <property type="match status" value="1"/>
</dbReference>
<dbReference type="InterPro" id="IPR001362">
    <property type="entry name" value="Glyco_hydro_32"/>
</dbReference>
<dbReference type="SMART" id="SM00640">
    <property type="entry name" value="Glyco_32"/>
    <property type="match status" value="1"/>
</dbReference>
<dbReference type="GO" id="GO:0005737">
    <property type="term" value="C:cytoplasm"/>
    <property type="evidence" value="ECO:0007669"/>
    <property type="project" value="TreeGrafter"/>
</dbReference>
<dbReference type="PANTHER" id="PTHR42800:SF1">
    <property type="entry name" value="EXOINULINASE INUD (AFU_ORTHOLOGUE AFUA_5G00480)"/>
    <property type="match status" value="1"/>
</dbReference>
<dbReference type="Proteomes" id="UP000029643">
    <property type="component" value="Unassembled WGS sequence"/>
</dbReference>
<dbReference type="Pfam" id="PF00251">
    <property type="entry name" value="Glyco_hydro_32N"/>
    <property type="match status" value="1"/>
</dbReference>
<dbReference type="InterPro" id="IPR013189">
    <property type="entry name" value="Glyco_hydro_32_C"/>
</dbReference>
<accession>A0A090WZQ8</accession>